<feature type="site" description="Important for substrate specificity" evidence="3">
    <location>
        <position position="149"/>
    </location>
</feature>
<dbReference type="PIRSF" id="PIRSF017388">
    <property type="entry name" value="Esterase_lipase"/>
    <property type="match status" value="1"/>
</dbReference>
<reference evidence="5 6" key="1">
    <citation type="submission" date="2017-07" db="EMBL/GenBank/DDBJ databases">
        <title>Draft whole genome sequences of clinical Proprionibacteriaceae strains.</title>
        <authorList>
            <person name="Bernier A.-M."/>
            <person name="Bernard K."/>
            <person name="Domingo M.-C."/>
        </authorList>
    </citation>
    <scope>NUCLEOTIDE SEQUENCE [LARGE SCALE GENOMIC DNA]</scope>
    <source>
        <strain evidence="5 6">NML 160184</strain>
    </source>
</reference>
<evidence type="ECO:0000313" key="6">
    <source>
        <dbReference type="Proteomes" id="UP000216533"/>
    </source>
</evidence>
<feature type="domain" description="AB hydrolase-1" evidence="4">
    <location>
        <begin position="24"/>
        <end position="124"/>
    </location>
</feature>
<proteinExistence type="predicted"/>
<dbReference type="RefSeq" id="WP_094449853.1">
    <property type="nucleotide sequence ID" value="NZ_NMVI01000008.1"/>
</dbReference>
<dbReference type="PANTHER" id="PTHR43194">
    <property type="entry name" value="HYDROLASE ALPHA/BETA FOLD FAMILY"/>
    <property type="match status" value="1"/>
</dbReference>
<dbReference type="Gene3D" id="3.40.50.1820">
    <property type="entry name" value="alpha/beta hydrolase"/>
    <property type="match status" value="1"/>
</dbReference>
<evidence type="ECO:0000256" key="2">
    <source>
        <dbReference type="PIRSR" id="PIRSR017388-2"/>
    </source>
</evidence>
<dbReference type="InterPro" id="IPR050228">
    <property type="entry name" value="Carboxylesterase_BioH"/>
</dbReference>
<gene>
    <name evidence="5" type="ORF">CGZ92_02730</name>
</gene>
<dbReference type="Proteomes" id="UP000216533">
    <property type="component" value="Unassembled WGS sequence"/>
</dbReference>
<evidence type="ECO:0000256" key="3">
    <source>
        <dbReference type="PIRSR" id="PIRSR017388-3"/>
    </source>
</evidence>
<feature type="active site" description="Charge relay system" evidence="1">
    <location>
        <position position="200"/>
    </location>
</feature>
<dbReference type="AlphaFoldDB" id="A0A255EDL2"/>
<dbReference type="InterPro" id="IPR012354">
    <property type="entry name" value="Esterase_lipase"/>
</dbReference>
<dbReference type="Pfam" id="PF00561">
    <property type="entry name" value="Abhydrolase_1"/>
    <property type="match status" value="1"/>
</dbReference>
<comment type="caution">
    <text evidence="5">The sequence shown here is derived from an EMBL/GenBank/DDBJ whole genome shotgun (WGS) entry which is preliminary data.</text>
</comment>
<feature type="binding site" evidence="2">
    <location>
        <position position="31"/>
    </location>
    <ligand>
        <name>substrate</name>
    </ligand>
</feature>
<evidence type="ECO:0000256" key="1">
    <source>
        <dbReference type="PIRSR" id="PIRSR017388-1"/>
    </source>
</evidence>
<feature type="active site" description="Charge relay system" evidence="1">
    <location>
        <position position="230"/>
    </location>
</feature>
<dbReference type="InterPro" id="IPR029058">
    <property type="entry name" value="AB_hydrolase_fold"/>
</dbReference>
<dbReference type="SUPFAM" id="SSF53474">
    <property type="entry name" value="alpha/beta-Hydrolases"/>
    <property type="match status" value="1"/>
</dbReference>
<dbReference type="PANTHER" id="PTHR43194:SF2">
    <property type="entry name" value="PEROXISOMAL MEMBRANE PROTEIN LPX1"/>
    <property type="match status" value="1"/>
</dbReference>
<dbReference type="GO" id="GO:0052689">
    <property type="term" value="F:carboxylic ester hydrolase activity"/>
    <property type="evidence" value="ECO:0007669"/>
    <property type="project" value="InterPro"/>
</dbReference>
<protein>
    <submittedName>
        <fullName evidence="5">Esterase</fullName>
    </submittedName>
</protein>
<dbReference type="InterPro" id="IPR000073">
    <property type="entry name" value="AB_hydrolase_1"/>
</dbReference>
<evidence type="ECO:0000259" key="4">
    <source>
        <dbReference type="Pfam" id="PF00561"/>
    </source>
</evidence>
<evidence type="ECO:0000313" key="5">
    <source>
        <dbReference type="EMBL" id="OYN89647.1"/>
    </source>
</evidence>
<feature type="binding site" evidence="2">
    <location>
        <position position="100"/>
    </location>
    <ligand>
        <name>substrate</name>
    </ligand>
</feature>
<accession>A0A255EDL2</accession>
<feature type="active site" description="Nucleophile" evidence="1">
    <location>
        <position position="99"/>
    </location>
</feature>
<name>A0A255EDL2_9ACTN</name>
<organism evidence="5 6">
    <name type="scientific">Parenemella sanctibonifatiensis</name>
    <dbReference type="NCBI Taxonomy" id="2016505"/>
    <lineage>
        <taxon>Bacteria</taxon>
        <taxon>Bacillati</taxon>
        <taxon>Actinomycetota</taxon>
        <taxon>Actinomycetes</taxon>
        <taxon>Propionibacteriales</taxon>
        <taxon>Propionibacteriaceae</taxon>
        <taxon>Parenemella</taxon>
    </lineage>
</organism>
<dbReference type="EMBL" id="NMVI01000008">
    <property type="protein sequence ID" value="OYN89647.1"/>
    <property type="molecule type" value="Genomic_DNA"/>
</dbReference>
<sequence length="259" mass="27980">MADSGHDPREDTARTQHVDESKSAVLLCHGFTGSPVSMEPWAQALREAGHEVSVPLLAGHGTSWQDLAQTDWADWYASLAVAHAELLGRHDRVVLGALSMGGALSLRLAARFPDRVAGLMLVNPAVGSKDPRIPLAGLLKRLVATTPAIANDTNKPGTNEGAYSRTPTAAVEQLHDLWQDLRPRLSGVRQPVLLLRSTVDHVVDDRSEELLMTSLASENLRRVSLPNSYHVATLDNDADVIATESVRFLAELDQAADRG</sequence>